<dbReference type="KEGG" id="ahu:A6A40_03785"/>
<dbReference type="Proteomes" id="UP000077405">
    <property type="component" value="Chromosome"/>
</dbReference>
<gene>
    <name evidence="5" type="ORF">A6A40_03785</name>
</gene>
<dbReference type="Gene3D" id="3.90.1530.30">
    <property type="match status" value="1"/>
</dbReference>
<feature type="domain" description="ParB-like N-terminal" evidence="4">
    <location>
        <begin position="12"/>
        <end position="113"/>
    </location>
</feature>
<protein>
    <submittedName>
        <fullName evidence="5">DNA-binding protein</fullName>
    </submittedName>
</protein>
<feature type="region of interest" description="Disordered" evidence="3">
    <location>
        <begin position="662"/>
        <end position="721"/>
    </location>
</feature>
<dbReference type="RefSeq" id="WP_063634179.1">
    <property type="nucleotide sequence ID" value="NZ_CP015285.1"/>
</dbReference>
<reference evidence="5 6" key="1">
    <citation type="journal article" date="2013" name="Int. J. Syst. Evol. Microbiol.">
        <title>Azospirillum humicireducens sp. nov., a nitrogen-fixing bacterium isolated from a microbial fuel cell.</title>
        <authorList>
            <person name="Zhou S."/>
            <person name="Han L."/>
            <person name="Wang Y."/>
            <person name="Yang G."/>
            <person name="Zhuang L."/>
            <person name="Hu P."/>
        </authorList>
    </citation>
    <scope>NUCLEOTIDE SEQUENCE [LARGE SCALE GENOMIC DNA]</scope>
    <source>
        <strain evidence="5 6">SgZ-5</strain>
    </source>
</reference>
<dbReference type="GO" id="GO:0007059">
    <property type="term" value="P:chromosome segregation"/>
    <property type="evidence" value="ECO:0007669"/>
    <property type="project" value="TreeGrafter"/>
</dbReference>
<dbReference type="STRING" id="1226968.A6A40_03785"/>
<keyword evidence="5" id="KW-0238">DNA-binding</keyword>
<dbReference type="Gene3D" id="1.10.10.2830">
    <property type="match status" value="1"/>
</dbReference>
<dbReference type="PANTHER" id="PTHR33375:SF7">
    <property type="entry name" value="CHROMOSOME 2-PARTITIONING PROTEIN PARB-RELATED"/>
    <property type="match status" value="1"/>
</dbReference>
<keyword evidence="2" id="KW-0175">Coiled coil</keyword>
<sequence>MAIAKIVLSASRDIPFNKLVLSQANVRKLKAGVSIKDLAEDIARRTLLHGLTVRPVLDAEGNETGVYEVPVGGRRFRALELLVRQKRMSRTQPVPCVVRSGGLAEEDSLAENLQREPLHPLDQFRAFHTLREAGLGEEEIAARFFVAPGVVKQRLKLAAVAPALLDAYAEERMTLEQLMAFTVTDDRTRQEQVWETLSKSYSREPYQIRRLLTEGAVRASDKRALFVGLETYAAAGGMVMRDLFQHDDGGWLQDPALLDRLVAGKLEAEAATIQAEGWKWVEVALGFPYGHSRGLRRLAGEPVPLTEAEQATYDALHAEYEQLENTDPADLEALETASQRLNAIDVALRELEERPLVFESAEVARAGVFVSVDAEGRLQVDRGYVRPEDEAPVEPVPVAGSNDAPAVEPAGGAGSTTGPVAAQPAAISGGSRVSAPVPIPATGSDGADEEDAIRPLPDRLLTELSVHRTLALRDALARDPDTAFLAALHALCLRLFYHRGSGSCLDLEVKSATFSVQPPDLATSAAAKAIDTRQRLWVEQLPREPDELWTVLLGFDGDSRAALFAHCVSLGVNAVHESWNRAPQRAAHADVLAGAVGLDMVAAGWTATVDSYLGRVPKMRILEAVREARGAEAARLIDHLRKGDMAKEAERLLAGSGWLPEPLRARSEEAPTAGDGDGVDYGDAVDSGDSVGGAGTDALPAFLTGAGGPGDEEEEAPAKAA</sequence>
<dbReference type="SUPFAM" id="SSF110849">
    <property type="entry name" value="ParB/Sulfiredoxin"/>
    <property type="match status" value="1"/>
</dbReference>
<organism evidence="5 6">
    <name type="scientific">Azospirillum humicireducens</name>
    <dbReference type="NCBI Taxonomy" id="1226968"/>
    <lineage>
        <taxon>Bacteria</taxon>
        <taxon>Pseudomonadati</taxon>
        <taxon>Pseudomonadota</taxon>
        <taxon>Alphaproteobacteria</taxon>
        <taxon>Rhodospirillales</taxon>
        <taxon>Azospirillaceae</taxon>
        <taxon>Azospirillum</taxon>
    </lineage>
</organism>
<dbReference type="CDD" id="cd16406">
    <property type="entry name" value="ParB_N_like"/>
    <property type="match status" value="1"/>
</dbReference>
<dbReference type="GO" id="GO:0003677">
    <property type="term" value="F:DNA binding"/>
    <property type="evidence" value="ECO:0007669"/>
    <property type="project" value="UniProtKB-KW"/>
</dbReference>
<name>A0A160JEA0_9PROT</name>
<feature type="region of interest" description="Disordered" evidence="3">
    <location>
        <begin position="385"/>
        <end position="451"/>
    </location>
</feature>
<dbReference type="OrthoDB" id="9813122at2"/>
<dbReference type="InterPro" id="IPR050336">
    <property type="entry name" value="Chromosome_partition/occlusion"/>
</dbReference>
<feature type="coiled-coil region" evidence="2">
    <location>
        <begin position="306"/>
        <end position="354"/>
    </location>
</feature>
<evidence type="ECO:0000256" key="2">
    <source>
        <dbReference type="SAM" id="Coils"/>
    </source>
</evidence>
<evidence type="ECO:0000256" key="1">
    <source>
        <dbReference type="ARBA" id="ARBA00006295"/>
    </source>
</evidence>
<evidence type="ECO:0000259" key="4">
    <source>
        <dbReference type="SMART" id="SM00470"/>
    </source>
</evidence>
<dbReference type="EMBL" id="CP015285">
    <property type="protein sequence ID" value="ANC91089.1"/>
    <property type="molecule type" value="Genomic_DNA"/>
</dbReference>
<dbReference type="AlphaFoldDB" id="A0A160JEA0"/>
<dbReference type="FunFam" id="3.90.1530.30:FF:000002">
    <property type="entry name" value="Chromosome partitioning protein ParB"/>
    <property type="match status" value="1"/>
</dbReference>
<dbReference type="InterPro" id="IPR036086">
    <property type="entry name" value="ParB/Sulfiredoxin_sf"/>
</dbReference>
<evidence type="ECO:0000256" key="3">
    <source>
        <dbReference type="SAM" id="MobiDB-lite"/>
    </source>
</evidence>
<dbReference type="SUPFAM" id="SSF109709">
    <property type="entry name" value="KorB DNA-binding domain-like"/>
    <property type="match status" value="1"/>
</dbReference>
<dbReference type="GO" id="GO:0005694">
    <property type="term" value="C:chromosome"/>
    <property type="evidence" value="ECO:0007669"/>
    <property type="project" value="TreeGrafter"/>
</dbReference>
<evidence type="ECO:0000313" key="5">
    <source>
        <dbReference type="EMBL" id="ANC91089.1"/>
    </source>
</evidence>
<accession>A0A160JEA0</accession>
<proteinExistence type="inferred from homology"/>
<dbReference type="InterPro" id="IPR003115">
    <property type="entry name" value="ParB_N"/>
</dbReference>
<evidence type="ECO:0000313" key="6">
    <source>
        <dbReference type="Proteomes" id="UP000077405"/>
    </source>
</evidence>
<comment type="similarity">
    <text evidence="1">Belongs to the ParB family.</text>
</comment>
<dbReference type="FunFam" id="1.10.10.2830:FF:000001">
    <property type="entry name" value="Chromosome partitioning protein ParB"/>
    <property type="match status" value="1"/>
</dbReference>
<dbReference type="SMART" id="SM00470">
    <property type="entry name" value="ParB"/>
    <property type="match status" value="1"/>
</dbReference>
<dbReference type="PANTHER" id="PTHR33375">
    <property type="entry name" value="CHROMOSOME-PARTITIONING PROTEIN PARB-RELATED"/>
    <property type="match status" value="1"/>
</dbReference>
<keyword evidence="6" id="KW-1185">Reference proteome</keyword>